<comment type="caution">
    <text evidence="7">The sequence shown here is derived from an EMBL/GenBank/DDBJ whole genome shotgun (WGS) entry which is preliminary data.</text>
</comment>
<dbReference type="GO" id="GO:0005783">
    <property type="term" value="C:endoplasmic reticulum"/>
    <property type="evidence" value="ECO:0007669"/>
    <property type="project" value="UniProtKB-SubCell"/>
</dbReference>
<evidence type="ECO:0000313" key="8">
    <source>
        <dbReference type="Proteomes" id="UP001281614"/>
    </source>
</evidence>
<gene>
    <name evidence="7" type="ORF">CKAH01_14664</name>
</gene>
<dbReference type="GO" id="GO:0005739">
    <property type="term" value="C:mitochondrion"/>
    <property type="evidence" value="ECO:0007669"/>
    <property type="project" value="UniProtKB-SubCell"/>
</dbReference>
<dbReference type="GO" id="GO:0016020">
    <property type="term" value="C:membrane"/>
    <property type="evidence" value="ECO:0007669"/>
    <property type="project" value="UniProtKB-SubCell"/>
</dbReference>
<evidence type="ECO:0000256" key="2">
    <source>
        <dbReference type="ARBA" id="ARBA00004240"/>
    </source>
</evidence>
<evidence type="ECO:0000256" key="1">
    <source>
        <dbReference type="ARBA" id="ARBA00004173"/>
    </source>
</evidence>
<sequence length="594" mass="66854">MKDMVAGNRVWYRARGLDKSYGLDDARGIILSMISGKEQDTFNLQSYLVPTCDDSSATQIILLSCDHPLACLKGLEDDPTAFQHIDINGDRLCFDRHFRGFTQMYANPPGDIIIADIIAIPDLNSHACSSWQAKSNSKLWIQDFFQKDLPQYRTLVYGYIPKFSVDGVESVQMYCNELLGWLHSVRQTSEEIHRPLILIGHGFGCLIAAQLLLRAASCEESWPMVVSLAESIQGMIFFAVPSKSDIIDEVQGMVKKEDICPSDYLIREINHMMDNLTDDLSEFQGYPQANQVLELVPLLSRKDVESRRRLWSTKFAELFSLDSSIISSLEGAKKVPGDRSTIGRLKTTSSPAYKWVVDYIQSREQKILDLRKDDWIKASSMRSNGITILHSPQFAVADVVLIPGLNGDPWDTWSCTPRSTTGPATLGKFWPQTYLPRSLSDTRILTWGLKSDRTCQLEYFVNQAPRLLKELSSARPLGRSLIFVAQDEAGLLLKEVLRLSEKGCSKSEKDIISCTSAVVFLVSQRSVGREDIVFDPERKHTSEWLHDSIWSPSSSNATISLGLASFQVLQETYGIQSTHLLEIERTSHSELIRP</sequence>
<dbReference type="Proteomes" id="UP001281614">
    <property type="component" value="Unassembled WGS sequence"/>
</dbReference>
<evidence type="ECO:0008006" key="9">
    <source>
        <dbReference type="Google" id="ProtNLM"/>
    </source>
</evidence>
<dbReference type="AlphaFoldDB" id="A0AAD9YLF4"/>
<evidence type="ECO:0000256" key="6">
    <source>
        <dbReference type="ARBA" id="ARBA00023136"/>
    </source>
</evidence>
<accession>A0AAD9YLF4</accession>
<organism evidence="7 8">
    <name type="scientific">Colletotrichum kahawae</name>
    <name type="common">Coffee berry disease fungus</name>
    <dbReference type="NCBI Taxonomy" id="34407"/>
    <lineage>
        <taxon>Eukaryota</taxon>
        <taxon>Fungi</taxon>
        <taxon>Dikarya</taxon>
        <taxon>Ascomycota</taxon>
        <taxon>Pezizomycotina</taxon>
        <taxon>Sordariomycetes</taxon>
        <taxon>Hypocreomycetidae</taxon>
        <taxon>Glomerellales</taxon>
        <taxon>Glomerellaceae</taxon>
        <taxon>Colletotrichum</taxon>
        <taxon>Colletotrichum gloeosporioides species complex</taxon>
    </lineage>
</organism>
<evidence type="ECO:0000313" key="7">
    <source>
        <dbReference type="EMBL" id="KAK2770541.1"/>
    </source>
</evidence>
<keyword evidence="6" id="KW-0472">Membrane</keyword>
<dbReference type="PANTHER" id="PTHR48182:SF2">
    <property type="entry name" value="PROTEIN SERAC1"/>
    <property type="match status" value="1"/>
</dbReference>
<name>A0AAD9YLF4_COLKA</name>
<protein>
    <recommendedName>
        <fullName evidence="9">GPI inositol-deacylase</fullName>
    </recommendedName>
</protein>
<reference evidence="7" key="1">
    <citation type="submission" date="2023-02" db="EMBL/GenBank/DDBJ databases">
        <title>Colletotrichum kahawae CIFC_Que2 genome sequencing and assembly.</title>
        <authorList>
            <person name="Baroncelli R."/>
        </authorList>
    </citation>
    <scope>NUCLEOTIDE SEQUENCE</scope>
    <source>
        <strain evidence="7">CIFC_Que2</strain>
    </source>
</reference>
<dbReference type="PANTHER" id="PTHR48182">
    <property type="entry name" value="PROTEIN SERAC1"/>
    <property type="match status" value="1"/>
</dbReference>
<keyword evidence="4" id="KW-0256">Endoplasmic reticulum</keyword>
<keyword evidence="8" id="KW-1185">Reference proteome</keyword>
<evidence type="ECO:0000256" key="4">
    <source>
        <dbReference type="ARBA" id="ARBA00022824"/>
    </source>
</evidence>
<dbReference type="InterPro" id="IPR052374">
    <property type="entry name" value="SERAC1"/>
</dbReference>
<evidence type="ECO:0000256" key="3">
    <source>
        <dbReference type="ARBA" id="ARBA00004370"/>
    </source>
</evidence>
<dbReference type="SUPFAM" id="SSF53474">
    <property type="entry name" value="alpha/beta-Hydrolases"/>
    <property type="match status" value="1"/>
</dbReference>
<keyword evidence="5" id="KW-0496">Mitochondrion</keyword>
<dbReference type="Gene3D" id="3.40.50.1820">
    <property type="entry name" value="alpha/beta hydrolase"/>
    <property type="match status" value="1"/>
</dbReference>
<evidence type="ECO:0000256" key="5">
    <source>
        <dbReference type="ARBA" id="ARBA00023128"/>
    </source>
</evidence>
<proteinExistence type="predicted"/>
<dbReference type="InterPro" id="IPR029058">
    <property type="entry name" value="AB_hydrolase_fold"/>
</dbReference>
<dbReference type="EMBL" id="VYYT01000093">
    <property type="protein sequence ID" value="KAK2770541.1"/>
    <property type="molecule type" value="Genomic_DNA"/>
</dbReference>
<comment type="subcellular location">
    <subcellularLocation>
        <location evidence="2">Endoplasmic reticulum</location>
    </subcellularLocation>
    <subcellularLocation>
        <location evidence="3">Membrane</location>
    </subcellularLocation>
    <subcellularLocation>
        <location evidence="1">Mitochondrion</location>
    </subcellularLocation>
</comment>